<proteinExistence type="predicted"/>
<reference evidence="1" key="1">
    <citation type="submission" date="2021-06" db="EMBL/GenBank/DDBJ databases">
        <authorList>
            <person name="Hodson N. C."/>
            <person name="Mongue J. A."/>
            <person name="Jaron S. K."/>
        </authorList>
    </citation>
    <scope>NUCLEOTIDE SEQUENCE</scope>
</reference>
<feature type="non-terminal residue" evidence="1">
    <location>
        <position position="87"/>
    </location>
</feature>
<sequence>KLCLENVSFEYKRWELYTYLRLSTVVICLFDADEKIYDEINVSLEPLFEKSLNQLQQKIKTDPEYFPEAFEYDTNTPLKELQQKIEN</sequence>
<organism evidence="1 2">
    <name type="scientific">Allacma fusca</name>
    <dbReference type="NCBI Taxonomy" id="39272"/>
    <lineage>
        <taxon>Eukaryota</taxon>
        <taxon>Metazoa</taxon>
        <taxon>Ecdysozoa</taxon>
        <taxon>Arthropoda</taxon>
        <taxon>Hexapoda</taxon>
        <taxon>Collembola</taxon>
        <taxon>Symphypleona</taxon>
        <taxon>Sminthuridae</taxon>
        <taxon>Allacma</taxon>
    </lineage>
</organism>
<accession>A0A8J2P681</accession>
<evidence type="ECO:0000313" key="1">
    <source>
        <dbReference type="EMBL" id="CAG7727322.1"/>
    </source>
</evidence>
<dbReference type="AlphaFoldDB" id="A0A8J2P681"/>
<dbReference type="EMBL" id="CAJVCH010147087">
    <property type="protein sequence ID" value="CAG7727322.1"/>
    <property type="molecule type" value="Genomic_DNA"/>
</dbReference>
<gene>
    <name evidence="1" type="ORF">AFUS01_LOCUS16172</name>
</gene>
<name>A0A8J2P681_9HEXA</name>
<comment type="caution">
    <text evidence="1">The sequence shown here is derived from an EMBL/GenBank/DDBJ whole genome shotgun (WGS) entry which is preliminary data.</text>
</comment>
<dbReference type="Proteomes" id="UP000708208">
    <property type="component" value="Unassembled WGS sequence"/>
</dbReference>
<protein>
    <submittedName>
        <fullName evidence="1">Uncharacterized protein</fullName>
    </submittedName>
</protein>
<evidence type="ECO:0000313" key="2">
    <source>
        <dbReference type="Proteomes" id="UP000708208"/>
    </source>
</evidence>
<keyword evidence="2" id="KW-1185">Reference proteome</keyword>
<feature type="non-terminal residue" evidence="1">
    <location>
        <position position="1"/>
    </location>
</feature>